<evidence type="ECO:0000313" key="2">
    <source>
        <dbReference type="Proteomes" id="UP000294200"/>
    </source>
</evidence>
<evidence type="ECO:0000313" key="1">
    <source>
        <dbReference type="EMBL" id="TCG05311.1"/>
    </source>
</evidence>
<protein>
    <submittedName>
        <fullName evidence="1">Uncharacterized protein</fullName>
    </submittedName>
</protein>
<name>A0A4R0XGR8_9BURK</name>
<gene>
    <name evidence="1" type="ORF">BZM27_34530</name>
</gene>
<comment type="caution">
    <text evidence="1">The sequence shown here is derived from an EMBL/GenBank/DDBJ whole genome shotgun (WGS) entry which is preliminary data.</text>
</comment>
<organism evidence="1 2">
    <name type="scientific">Paraburkholderia steynii</name>
    <dbReference type="NCBI Taxonomy" id="1245441"/>
    <lineage>
        <taxon>Bacteria</taxon>
        <taxon>Pseudomonadati</taxon>
        <taxon>Pseudomonadota</taxon>
        <taxon>Betaproteobacteria</taxon>
        <taxon>Burkholderiales</taxon>
        <taxon>Burkholderiaceae</taxon>
        <taxon>Paraburkholderia</taxon>
    </lineage>
</organism>
<dbReference type="AlphaFoldDB" id="A0A4R0XGR8"/>
<keyword evidence="2" id="KW-1185">Reference proteome</keyword>
<dbReference type="EMBL" id="MWML01000177">
    <property type="protein sequence ID" value="TCG05311.1"/>
    <property type="molecule type" value="Genomic_DNA"/>
</dbReference>
<sequence>MRWRGTAKAAAYWRHLNVIALDAFVDAVWRCESRINGTFMALNRSLDEATTGVRSSLLLGDVPPTPDTRGSAVQIIHTDSTHG</sequence>
<dbReference type="Proteomes" id="UP000294200">
    <property type="component" value="Unassembled WGS sequence"/>
</dbReference>
<reference evidence="1 2" key="1">
    <citation type="submission" date="2017-02" db="EMBL/GenBank/DDBJ databases">
        <title>Paraburkholderia sophoroidis sp. nov. and Paraburkholderia steynii sp. nov. rhizobial symbionts of the fynbos legume Hypocalyptus sophoroides.</title>
        <authorList>
            <person name="Steenkamp E.T."/>
            <person name="Beukes C.W."/>
            <person name="Van Zyl E."/>
            <person name="Avontuur J."/>
            <person name="Chan W.Y."/>
            <person name="Hassen A."/>
            <person name="Palmer M."/>
            <person name="Mthombeni L."/>
            <person name="Phalane F."/>
            <person name="Sereme K."/>
            <person name="Venter S.N."/>
        </authorList>
    </citation>
    <scope>NUCLEOTIDE SEQUENCE [LARGE SCALE GENOMIC DNA]</scope>
    <source>
        <strain evidence="1 2">HC1.1ba</strain>
    </source>
</reference>
<accession>A0A4R0XGR8</accession>
<proteinExistence type="predicted"/>